<evidence type="ECO:0000259" key="7">
    <source>
        <dbReference type="Pfam" id="PF07992"/>
    </source>
</evidence>
<dbReference type="InterPro" id="IPR041854">
    <property type="entry name" value="BFD-like_2Fe2S-bd_dom_sf"/>
</dbReference>
<evidence type="ECO:0000259" key="6">
    <source>
        <dbReference type="Pfam" id="PF04324"/>
    </source>
</evidence>
<dbReference type="RefSeq" id="WP_074868987.1">
    <property type="nucleotide sequence ID" value="NZ_FOAS01000012.1"/>
</dbReference>
<dbReference type="STRING" id="1429083.GCA_001885685_00415"/>
<evidence type="ECO:0000259" key="8">
    <source>
        <dbReference type="Pfam" id="PF18267"/>
    </source>
</evidence>
<protein>
    <submittedName>
        <fullName evidence="9">Nitrite reductase (NADH) large subunit</fullName>
    </submittedName>
</protein>
<accession>A0A1H7Q3U8</accession>
<keyword evidence="10" id="KW-1185">Reference proteome</keyword>
<evidence type="ECO:0000256" key="1">
    <source>
        <dbReference type="ARBA" id="ARBA00001974"/>
    </source>
</evidence>
<evidence type="ECO:0000313" key="9">
    <source>
        <dbReference type="EMBL" id="SEL42509.1"/>
    </source>
</evidence>
<dbReference type="Pfam" id="PF04324">
    <property type="entry name" value="Fer2_BFD"/>
    <property type="match status" value="1"/>
</dbReference>
<feature type="transmembrane region" description="Helical" evidence="5">
    <location>
        <begin position="544"/>
        <end position="562"/>
    </location>
</feature>
<dbReference type="InterPro" id="IPR050260">
    <property type="entry name" value="FAD-bd_OxRdtase"/>
</dbReference>
<organism evidence="9 10">
    <name type="scientific">Atopomonas hussainii</name>
    <dbReference type="NCBI Taxonomy" id="1429083"/>
    <lineage>
        <taxon>Bacteria</taxon>
        <taxon>Pseudomonadati</taxon>
        <taxon>Pseudomonadota</taxon>
        <taxon>Gammaproteobacteria</taxon>
        <taxon>Pseudomonadales</taxon>
        <taxon>Pseudomonadaceae</taxon>
        <taxon>Atopomonas</taxon>
    </lineage>
</organism>
<feature type="transmembrane region" description="Helical" evidence="5">
    <location>
        <begin position="583"/>
        <end position="601"/>
    </location>
</feature>
<gene>
    <name evidence="9" type="ORF">SAMN05216214_1129</name>
</gene>
<dbReference type="Gene3D" id="3.50.50.60">
    <property type="entry name" value="FAD/NAD(P)-binding domain"/>
    <property type="match status" value="2"/>
</dbReference>
<dbReference type="AlphaFoldDB" id="A0A1H7Q3U8"/>
<dbReference type="SUPFAM" id="SSF51905">
    <property type="entry name" value="FAD/NAD(P)-binding domain"/>
    <property type="match status" value="1"/>
</dbReference>
<dbReference type="GO" id="GO:0016491">
    <property type="term" value="F:oxidoreductase activity"/>
    <property type="evidence" value="ECO:0007669"/>
    <property type="project" value="InterPro"/>
</dbReference>
<dbReference type="Pfam" id="PF07992">
    <property type="entry name" value="Pyr_redox_2"/>
    <property type="match status" value="1"/>
</dbReference>
<dbReference type="Gene3D" id="1.10.10.1100">
    <property type="entry name" value="BFD-like [2Fe-2S]-binding domain"/>
    <property type="match status" value="1"/>
</dbReference>
<dbReference type="InterPro" id="IPR023753">
    <property type="entry name" value="FAD/NAD-binding_dom"/>
</dbReference>
<dbReference type="InterPro" id="IPR041575">
    <property type="entry name" value="Rubredoxin_C"/>
</dbReference>
<feature type="transmembrane region" description="Helical" evidence="5">
    <location>
        <begin position="607"/>
        <end position="628"/>
    </location>
</feature>
<comment type="similarity">
    <text evidence="2">Belongs to the FAD-dependent oxidoreductase family.</text>
</comment>
<feature type="domain" description="FAD/NAD(P)-binding" evidence="7">
    <location>
        <begin position="27"/>
        <end position="304"/>
    </location>
</feature>
<feature type="domain" description="BFD-like [2Fe-2S]-binding" evidence="6">
    <location>
        <begin position="440"/>
        <end position="487"/>
    </location>
</feature>
<evidence type="ECO:0000256" key="4">
    <source>
        <dbReference type="ARBA" id="ARBA00022827"/>
    </source>
</evidence>
<keyword evidence="5" id="KW-1133">Transmembrane helix</keyword>
<keyword evidence="5" id="KW-0812">Transmembrane</keyword>
<sequence length="669" mass="73125">MHAVSTDALAHNAMANSASAPPDALGRVLVIGGGPVGMRFVDELLKRRPLAQVEVFSNEPHRPYNRVQLSNLLAGQTSPEALDLPLPDPAQHPHFRLHSATIIAIDPLTKRLEDSCGEKYRFDHLVIATGARAHVPNIPGVQLPGVFTFRRMHDAQLLASRTTRSRHLVVVGGGVLGIEAAKAMARLHTKVTLIQQAPHLMNRQLDATAAHLLEQQLRAQGVDILLHAGVREVLGEARVTGVRTLDGAQIACDSVLLCTGIKPNIELAYQARLRVGTGIRVNDALQTSHPDIYAIGECCEHRGQTYGLAAPGLEQAAVLAESLAGGGARYQGSTTVSRLKVVNEQVVSLGEVVDLPFRPRQSQLRFLRRKQKSYRTLVLLRGRIIGAAGLGEWPEFARIQEAFQTQRRVWPWQWLLFFLCGRLWLRSGADDVRQWPASAVVCQCNQVALHTLRQAQRQGCNDVASLSQSTRAGTVCGSCRPLMAQLVGQSASEKTYGWPLLLGASLLGLLVAALLVWLPAASLADSVQQQGWFEKIWNDKDYKQVSGFSLLGVVAVGLLMSLRKRLSWAWLGGFKHWRIVHGLLGAGGAALLMLHTGFHLGENLNRWLMLCFLAVLVLGSAAGLASALSHRLSPALARRLQQQGNWLHVLVAWPLPVLLAVHILTVYYF</sequence>
<dbReference type="PANTHER" id="PTHR43429">
    <property type="entry name" value="PYRIDINE NUCLEOTIDE-DISULFIDE OXIDOREDUCTASE DOMAIN-CONTAINING"/>
    <property type="match status" value="1"/>
</dbReference>
<proteinExistence type="inferred from homology"/>
<feature type="transmembrane region" description="Helical" evidence="5">
    <location>
        <begin position="649"/>
        <end position="668"/>
    </location>
</feature>
<evidence type="ECO:0000313" key="10">
    <source>
        <dbReference type="Proteomes" id="UP000185766"/>
    </source>
</evidence>
<dbReference type="PRINTS" id="PR00411">
    <property type="entry name" value="PNDRDTASEI"/>
</dbReference>
<dbReference type="Pfam" id="PF18267">
    <property type="entry name" value="Rubredoxin_C"/>
    <property type="match status" value="1"/>
</dbReference>
<dbReference type="PRINTS" id="PR00368">
    <property type="entry name" value="FADPNR"/>
</dbReference>
<keyword evidence="4" id="KW-0274">FAD</keyword>
<reference evidence="9 10" key="1">
    <citation type="submission" date="2016-10" db="EMBL/GenBank/DDBJ databases">
        <authorList>
            <person name="de Groot N.N."/>
        </authorList>
    </citation>
    <scope>NUCLEOTIDE SEQUENCE [LARGE SCALE GENOMIC DNA]</scope>
    <source>
        <strain evidence="9 10">JCM 19513</strain>
    </source>
</reference>
<evidence type="ECO:0000256" key="3">
    <source>
        <dbReference type="ARBA" id="ARBA00022630"/>
    </source>
</evidence>
<keyword evidence="3" id="KW-0285">Flavoprotein</keyword>
<feature type="domain" description="NADH-rubredoxin oxidoreductase C-terminal" evidence="8">
    <location>
        <begin position="337"/>
        <end position="405"/>
    </location>
</feature>
<dbReference type="InterPro" id="IPR007419">
    <property type="entry name" value="BFD-like_2Fe2S-bd_dom"/>
</dbReference>
<dbReference type="PANTHER" id="PTHR43429:SF3">
    <property type="entry name" value="NITRITE REDUCTASE [NAD(P)H]"/>
    <property type="match status" value="1"/>
</dbReference>
<feature type="transmembrane region" description="Helical" evidence="5">
    <location>
        <begin position="500"/>
        <end position="524"/>
    </location>
</feature>
<dbReference type="EMBL" id="FOAS01000012">
    <property type="protein sequence ID" value="SEL42509.1"/>
    <property type="molecule type" value="Genomic_DNA"/>
</dbReference>
<keyword evidence="5" id="KW-0472">Membrane</keyword>
<dbReference type="Proteomes" id="UP000185766">
    <property type="component" value="Unassembled WGS sequence"/>
</dbReference>
<comment type="cofactor">
    <cofactor evidence="1">
        <name>FAD</name>
        <dbReference type="ChEBI" id="CHEBI:57692"/>
    </cofactor>
</comment>
<name>A0A1H7Q3U8_9GAMM</name>
<evidence type="ECO:0000256" key="5">
    <source>
        <dbReference type="SAM" id="Phobius"/>
    </source>
</evidence>
<dbReference type="InterPro" id="IPR036188">
    <property type="entry name" value="FAD/NAD-bd_sf"/>
</dbReference>
<evidence type="ECO:0000256" key="2">
    <source>
        <dbReference type="ARBA" id="ARBA00006442"/>
    </source>
</evidence>